<feature type="domain" description="C2H2-type" evidence="8">
    <location>
        <begin position="321"/>
        <end position="348"/>
    </location>
</feature>
<reference evidence="9" key="1">
    <citation type="submission" date="2021-01" db="EMBL/GenBank/DDBJ databases">
        <authorList>
            <person name="Zahm M."/>
            <person name="Roques C."/>
            <person name="Cabau C."/>
            <person name="Klopp C."/>
            <person name="Donnadieu C."/>
            <person name="Jouanno E."/>
            <person name="Lampietro C."/>
            <person name="Louis A."/>
            <person name="Herpin A."/>
            <person name="Echchiki A."/>
            <person name="Berthelot C."/>
            <person name="Parey E."/>
            <person name="Roest-Crollius H."/>
            <person name="Braasch I."/>
            <person name="Postlethwait J."/>
            <person name="Bobe J."/>
            <person name="Montfort J."/>
            <person name="Bouchez O."/>
            <person name="Begum T."/>
            <person name="Mejri S."/>
            <person name="Adams A."/>
            <person name="Chen W.-J."/>
            <person name="Guiguen Y."/>
        </authorList>
    </citation>
    <scope>NUCLEOTIDE SEQUENCE</scope>
    <source>
        <strain evidence="9">YG-15Mar2019-1</strain>
        <tissue evidence="9">Brain</tissue>
    </source>
</reference>
<evidence type="ECO:0000256" key="4">
    <source>
        <dbReference type="ARBA" id="ARBA00022771"/>
    </source>
</evidence>
<proteinExistence type="predicted"/>
<evidence type="ECO:0000256" key="6">
    <source>
        <dbReference type="ARBA" id="ARBA00023242"/>
    </source>
</evidence>
<keyword evidence="10" id="KW-1185">Reference proteome</keyword>
<keyword evidence="2" id="KW-0479">Metal-binding</keyword>
<accession>A0A9D3PKA3</accession>
<evidence type="ECO:0000256" key="1">
    <source>
        <dbReference type="ARBA" id="ARBA00004123"/>
    </source>
</evidence>
<evidence type="ECO:0000313" key="9">
    <source>
        <dbReference type="EMBL" id="KAG7460734.1"/>
    </source>
</evidence>
<dbReference type="GO" id="GO:0000978">
    <property type="term" value="F:RNA polymerase II cis-regulatory region sequence-specific DNA binding"/>
    <property type="evidence" value="ECO:0007669"/>
    <property type="project" value="TreeGrafter"/>
</dbReference>
<gene>
    <name evidence="9" type="ORF">MATL_G00201950</name>
</gene>
<dbReference type="GO" id="GO:0000981">
    <property type="term" value="F:DNA-binding transcription factor activity, RNA polymerase II-specific"/>
    <property type="evidence" value="ECO:0007669"/>
    <property type="project" value="TreeGrafter"/>
</dbReference>
<comment type="caution">
    <text evidence="9">The sequence shown here is derived from an EMBL/GenBank/DDBJ whole genome shotgun (WGS) entry which is preliminary data.</text>
</comment>
<dbReference type="Proteomes" id="UP001046870">
    <property type="component" value="Chromosome 18"/>
</dbReference>
<dbReference type="PROSITE" id="PS50157">
    <property type="entry name" value="ZINC_FINGER_C2H2_2"/>
    <property type="match status" value="4"/>
</dbReference>
<dbReference type="InterPro" id="IPR013087">
    <property type="entry name" value="Znf_C2H2_type"/>
</dbReference>
<evidence type="ECO:0000256" key="3">
    <source>
        <dbReference type="ARBA" id="ARBA00022737"/>
    </source>
</evidence>
<comment type="subcellular location">
    <subcellularLocation>
        <location evidence="1">Nucleus</location>
    </subcellularLocation>
</comment>
<feature type="domain" description="C2H2-type" evidence="8">
    <location>
        <begin position="215"/>
        <end position="242"/>
    </location>
</feature>
<dbReference type="InterPro" id="IPR036236">
    <property type="entry name" value="Znf_C2H2_sf"/>
</dbReference>
<feature type="domain" description="C2H2-type" evidence="8">
    <location>
        <begin position="293"/>
        <end position="320"/>
    </location>
</feature>
<evidence type="ECO:0000256" key="2">
    <source>
        <dbReference type="ARBA" id="ARBA00022723"/>
    </source>
</evidence>
<name>A0A9D3PKA3_MEGAT</name>
<dbReference type="FunFam" id="3.30.160.60:FF:000688">
    <property type="entry name" value="zinc finger protein 197 isoform X1"/>
    <property type="match status" value="1"/>
</dbReference>
<dbReference type="AlphaFoldDB" id="A0A9D3PKA3"/>
<dbReference type="PANTHER" id="PTHR23226:SF416">
    <property type="entry name" value="FI01424P"/>
    <property type="match status" value="1"/>
</dbReference>
<feature type="domain" description="C2H2-type" evidence="8">
    <location>
        <begin position="243"/>
        <end position="264"/>
    </location>
</feature>
<dbReference type="FunFam" id="3.30.160.60:FF:000446">
    <property type="entry name" value="Zinc finger protein"/>
    <property type="match status" value="1"/>
</dbReference>
<evidence type="ECO:0000259" key="8">
    <source>
        <dbReference type="PROSITE" id="PS50157"/>
    </source>
</evidence>
<evidence type="ECO:0000256" key="5">
    <source>
        <dbReference type="ARBA" id="ARBA00022833"/>
    </source>
</evidence>
<protein>
    <recommendedName>
        <fullName evidence="8">C2H2-type domain-containing protein</fullName>
    </recommendedName>
</protein>
<evidence type="ECO:0000256" key="7">
    <source>
        <dbReference type="PROSITE-ProRule" id="PRU00042"/>
    </source>
</evidence>
<dbReference type="SUPFAM" id="SSF57667">
    <property type="entry name" value="beta-beta-alpha zinc fingers"/>
    <property type="match status" value="2"/>
</dbReference>
<dbReference type="EMBL" id="JAFDVH010000018">
    <property type="protein sequence ID" value="KAG7460734.1"/>
    <property type="molecule type" value="Genomic_DNA"/>
</dbReference>
<keyword evidence="6" id="KW-0539">Nucleus</keyword>
<keyword evidence="3" id="KW-0677">Repeat</keyword>
<dbReference type="OrthoDB" id="3561125at2759"/>
<organism evidence="9 10">
    <name type="scientific">Megalops atlanticus</name>
    <name type="common">Tarpon</name>
    <name type="synonym">Clupea gigantea</name>
    <dbReference type="NCBI Taxonomy" id="7932"/>
    <lineage>
        <taxon>Eukaryota</taxon>
        <taxon>Metazoa</taxon>
        <taxon>Chordata</taxon>
        <taxon>Craniata</taxon>
        <taxon>Vertebrata</taxon>
        <taxon>Euteleostomi</taxon>
        <taxon>Actinopterygii</taxon>
        <taxon>Neopterygii</taxon>
        <taxon>Teleostei</taxon>
        <taxon>Elopiformes</taxon>
        <taxon>Megalopidae</taxon>
        <taxon>Megalops</taxon>
    </lineage>
</organism>
<dbReference type="SMART" id="SM00355">
    <property type="entry name" value="ZnF_C2H2"/>
    <property type="match status" value="5"/>
</dbReference>
<keyword evidence="5" id="KW-0862">Zinc</keyword>
<evidence type="ECO:0000313" key="10">
    <source>
        <dbReference type="Proteomes" id="UP001046870"/>
    </source>
</evidence>
<dbReference type="PROSITE" id="PS00028">
    <property type="entry name" value="ZINC_FINGER_C2H2_1"/>
    <property type="match status" value="1"/>
</dbReference>
<dbReference type="GO" id="GO:0008270">
    <property type="term" value="F:zinc ion binding"/>
    <property type="evidence" value="ECO:0007669"/>
    <property type="project" value="UniProtKB-KW"/>
</dbReference>
<dbReference type="GO" id="GO:0005634">
    <property type="term" value="C:nucleus"/>
    <property type="evidence" value="ECO:0007669"/>
    <property type="project" value="UniProtKB-SubCell"/>
</dbReference>
<dbReference type="Gene3D" id="3.30.160.60">
    <property type="entry name" value="Classic Zinc Finger"/>
    <property type="match status" value="4"/>
</dbReference>
<sequence>MNATSEQDEEKEFILGGRILIPVNIILNGGNEEEEYHDIDHGAEGIKIEKHEGWQYEWDSTEAERKPCVDREESKEVSHCVPGAVVEDSGGCPFSAAEDVKPLALCVCGVTGDEWKLLQQDRKVHSKPPLRCGLCPCLGRGSQALKCHAATHVEEEALRCELCGSSLFAADPVEFTPAKPEDPVVKSEACGSPLCVPVKSPTQHKSGVGRGGAEYICNECPYTTNSSYNMSCHARTHSGERPFQCPRCAHCFRTRSSLNRHGRLRRCRGRGRGRGRRSLMPAHLAQREKLTLWECEDCEYATVNSYNFKVHQRIHSDERPYRCGTCERAFRTQSHLYRHERCHQRAASVPALTPQGAPNNSGQDS</sequence>
<keyword evidence="4 7" id="KW-0863">Zinc-finger</keyword>
<dbReference type="PANTHER" id="PTHR23226">
    <property type="entry name" value="ZINC FINGER AND SCAN DOMAIN-CONTAINING"/>
    <property type="match status" value="1"/>
</dbReference>
<dbReference type="Pfam" id="PF00096">
    <property type="entry name" value="zf-C2H2"/>
    <property type="match status" value="3"/>
</dbReference>